<evidence type="ECO:0000313" key="2">
    <source>
        <dbReference type="EMBL" id="GAA4976076.1"/>
    </source>
</evidence>
<dbReference type="PANTHER" id="PTHR22916">
    <property type="entry name" value="GLYCOSYLTRANSFERASE"/>
    <property type="match status" value="1"/>
</dbReference>
<dbReference type="Proteomes" id="UP001501692">
    <property type="component" value="Unassembled WGS sequence"/>
</dbReference>
<dbReference type="Gene3D" id="3.90.550.10">
    <property type="entry name" value="Spore Coat Polysaccharide Biosynthesis Protein SpsA, Chain A"/>
    <property type="match status" value="1"/>
</dbReference>
<sequence length="293" mass="34525">MNSKHNKNLISVLVMAYNHEAYLAQCLYSILNQKTNFSFEIILGEDASSDETRAICLDFAEKYPDKIKLFLRLRKDVIYINGSPTGRFNFIESLKSCTGKYVALCDGDDYWSDSLKLQKQVDFLEANPDYNICFHKANLLQKHVLKPHQIPNEFEGNTFHYIELLKHFNFITTASVVFRNLEKEDLPNWFLNIPLGDMALYKIVSKNKKIHCLPEIMSVYRIHDAGLWSGLNIMQEKYNYLNFYKIIYKILNYEEKVVVKNKMRKIKSEIANIKFPKNHILSRIYFNYLNLKF</sequence>
<keyword evidence="3" id="KW-1185">Reference proteome</keyword>
<accession>A0ABP9HQU4</accession>
<dbReference type="Pfam" id="PF00535">
    <property type="entry name" value="Glycos_transf_2"/>
    <property type="match status" value="1"/>
</dbReference>
<dbReference type="EMBL" id="BAABJK010000009">
    <property type="protein sequence ID" value="GAA4976076.1"/>
    <property type="molecule type" value="Genomic_DNA"/>
</dbReference>
<reference evidence="3" key="1">
    <citation type="journal article" date="2019" name="Int. J. Syst. Evol. Microbiol.">
        <title>The Global Catalogue of Microorganisms (GCM) 10K type strain sequencing project: providing services to taxonomists for standard genome sequencing and annotation.</title>
        <authorList>
            <consortium name="The Broad Institute Genomics Platform"/>
            <consortium name="The Broad Institute Genome Sequencing Center for Infectious Disease"/>
            <person name="Wu L."/>
            <person name="Ma J."/>
        </authorList>
    </citation>
    <scope>NUCLEOTIDE SEQUENCE [LARGE SCALE GENOMIC DNA]</scope>
    <source>
        <strain evidence="3">JCM 18287</strain>
    </source>
</reference>
<dbReference type="PANTHER" id="PTHR22916:SF3">
    <property type="entry name" value="UDP-GLCNAC:BETAGAL BETA-1,3-N-ACETYLGLUCOSAMINYLTRANSFERASE-LIKE PROTEIN 1"/>
    <property type="match status" value="1"/>
</dbReference>
<comment type="caution">
    <text evidence="2">The sequence shown here is derived from an EMBL/GenBank/DDBJ whole genome shotgun (WGS) entry which is preliminary data.</text>
</comment>
<protein>
    <submittedName>
        <fullName evidence="2">Glycosyltransferase</fullName>
    </submittedName>
</protein>
<dbReference type="InterPro" id="IPR029044">
    <property type="entry name" value="Nucleotide-diphossugar_trans"/>
</dbReference>
<dbReference type="SUPFAM" id="SSF53448">
    <property type="entry name" value="Nucleotide-diphospho-sugar transferases"/>
    <property type="match status" value="1"/>
</dbReference>
<evidence type="ECO:0000259" key="1">
    <source>
        <dbReference type="Pfam" id="PF00535"/>
    </source>
</evidence>
<feature type="domain" description="Glycosyltransferase 2-like" evidence="1">
    <location>
        <begin position="11"/>
        <end position="149"/>
    </location>
</feature>
<dbReference type="InterPro" id="IPR001173">
    <property type="entry name" value="Glyco_trans_2-like"/>
</dbReference>
<proteinExistence type="predicted"/>
<gene>
    <name evidence="2" type="ORF">GCM10023315_28610</name>
</gene>
<name>A0ABP9HQU4_9FLAO</name>
<evidence type="ECO:0000313" key="3">
    <source>
        <dbReference type="Proteomes" id="UP001501692"/>
    </source>
</evidence>
<dbReference type="RefSeq" id="WP_345170097.1">
    <property type="nucleotide sequence ID" value="NZ_BAABJK010000009.1"/>
</dbReference>
<organism evidence="2 3">
    <name type="scientific">Algibacter aquimarinus</name>
    <dbReference type="NCBI Taxonomy" id="1136748"/>
    <lineage>
        <taxon>Bacteria</taxon>
        <taxon>Pseudomonadati</taxon>
        <taxon>Bacteroidota</taxon>
        <taxon>Flavobacteriia</taxon>
        <taxon>Flavobacteriales</taxon>
        <taxon>Flavobacteriaceae</taxon>
        <taxon>Algibacter</taxon>
    </lineage>
</organism>